<evidence type="ECO:0000256" key="1">
    <source>
        <dbReference type="ARBA" id="ARBA00008710"/>
    </source>
</evidence>
<evidence type="ECO:0000313" key="3">
    <source>
        <dbReference type="EMBL" id="MFB9780956.1"/>
    </source>
</evidence>
<dbReference type="Proteomes" id="UP001589587">
    <property type="component" value="Unassembled WGS sequence"/>
</dbReference>
<organism evidence="3 4">
    <name type="scientific">Rhodococcus baikonurensis</name>
    <dbReference type="NCBI Taxonomy" id="172041"/>
    <lineage>
        <taxon>Bacteria</taxon>
        <taxon>Bacillati</taxon>
        <taxon>Actinomycetota</taxon>
        <taxon>Actinomycetes</taxon>
        <taxon>Mycobacteriales</taxon>
        <taxon>Nocardiaceae</taxon>
        <taxon>Rhodococcus</taxon>
        <taxon>Rhodococcus erythropolis group</taxon>
    </lineage>
</organism>
<gene>
    <name evidence="3" type="ORF">ACFFQ6_14770</name>
</gene>
<dbReference type="Gene3D" id="2.30.110.10">
    <property type="entry name" value="Electron Transport, Fmn-binding Protein, Chain A"/>
    <property type="match status" value="1"/>
</dbReference>
<dbReference type="RefSeq" id="WP_378374899.1">
    <property type="nucleotide sequence ID" value="NZ_JBHMAS010000034.1"/>
</dbReference>
<dbReference type="EMBL" id="JBHMAS010000034">
    <property type="protein sequence ID" value="MFB9780956.1"/>
    <property type="molecule type" value="Genomic_DNA"/>
</dbReference>
<dbReference type="NCBIfam" id="TIGR00026">
    <property type="entry name" value="hi_GC_TIGR00026"/>
    <property type="match status" value="1"/>
</dbReference>
<protein>
    <submittedName>
        <fullName evidence="3">Nitroreductase/quinone reductase family protein</fullName>
    </submittedName>
</protein>
<comment type="catalytic activity">
    <reaction evidence="2">
        <text>oxidized coenzyme F420-(gamma-L-Glu)(n) + a quinol + H(+) = reduced coenzyme F420-(gamma-L-Glu)(n) + a quinone</text>
        <dbReference type="Rhea" id="RHEA:39663"/>
        <dbReference type="Rhea" id="RHEA-COMP:12939"/>
        <dbReference type="Rhea" id="RHEA-COMP:14378"/>
        <dbReference type="ChEBI" id="CHEBI:15378"/>
        <dbReference type="ChEBI" id="CHEBI:24646"/>
        <dbReference type="ChEBI" id="CHEBI:132124"/>
        <dbReference type="ChEBI" id="CHEBI:133980"/>
        <dbReference type="ChEBI" id="CHEBI:139511"/>
    </reaction>
</comment>
<dbReference type="Pfam" id="PF04075">
    <property type="entry name" value="F420H2_quin_red"/>
    <property type="match status" value="1"/>
</dbReference>
<dbReference type="PANTHER" id="PTHR39428:SF1">
    <property type="entry name" value="F420H(2)-DEPENDENT QUINONE REDUCTASE RV1261C"/>
    <property type="match status" value="1"/>
</dbReference>
<dbReference type="InterPro" id="IPR012349">
    <property type="entry name" value="Split_barrel_FMN-bd"/>
</dbReference>
<dbReference type="InterPro" id="IPR004378">
    <property type="entry name" value="F420H2_quin_Rdtase"/>
</dbReference>
<sequence>MSNNNTIKDFGARLMNGAHKIVLTVSRGRLLSKPFGMPVVELHTIGRSSGMPRSCHLTTPVRERDWIVLVASKGDDDRNPDWYKNLQANPDVGLVMNGERFAAHARTASAEERAELWPKVVAAYKGYASYQQRTQREIPLVICQL</sequence>
<accession>A0ABV5XEQ5</accession>
<evidence type="ECO:0000256" key="2">
    <source>
        <dbReference type="ARBA" id="ARBA00049106"/>
    </source>
</evidence>
<keyword evidence="4" id="KW-1185">Reference proteome</keyword>
<proteinExistence type="inferred from homology"/>
<comment type="similarity">
    <text evidence="1">Belongs to the F420H(2)-dependent quinone reductase family.</text>
</comment>
<name>A0ABV5XEQ5_9NOCA</name>
<reference evidence="3 4" key="1">
    <citation type="submission" date="2024-09" db="EMBL/GenBank/DDBJ databases">
        <authorList>
            <person name="Sun Q."/>
            <person name="Mori K."/>
        </authorList>
    </citation>
    <scope>NUCLEOTIDE SEQUENCE [LARGE SCALE GENOMIC DNA]</scope>
    <source>
        <strain evidence="3 4">JCM 11411</strain>
    </source>
</reference>
<comment type="caution">
    <text evidence="3">The sequence shown here is derived from an EMBL/GenBank/DDBJ whole genome shotgun (WGS) entry which is preliminary data.</text>
</comment>
<dbReference type="PANTHER" id="PTHR39428">
    <property type="entry name" value="F420H(2)-DEPENDENT QUINONE REDUCTASE RV1261C"/>
    <property type="match status" value="1"/>
</dbReference>
<evidence type="ECO:0000313" key="4">
    <source>
        <dbReference type="Proteomes" id="UP001589587"/>
    </source>
</evidence>